<evidence type="ECO:0000313" key="2">
    <source>
        <dbReference type="EMBL" id="KAA4651953.1"/>
    </source>
</evidence>
<proteinExistence type="predicted"/>
<comment type="caution">
    <text evidence="2">The sequence shown here is derived from an EMBL/GenBank/DDBJ whole genome shotgun (WGS) entry which is preliminary data.</text>
</comment>
<evidence type="ECO:0000313" key="3">
    <source>
        <dbReference type="Proteomes" id="UP000435985"/>
    </source>
</evidence>
<organism evidence="2 3">
    <name type="scientific">Bacteroides ovatus</name>
    <dbReference type="NCBI Taxonomy" id="28116"/>
    <lineage>
        <taxon>Bacteria</taxon>
        <taxon>Pseudomonadati</taxon>
        <taxon>Bacteroidota</taxon>
        <taxon>Bacteroidia</taxon>
        <taxon>Bacteroidales</taxon>
        <taxon>Bacteroidaceae</taxon>
        <taxon>Bacteroides</taxon>
    </lineage>
</organism>
<dbReference type="EMBL" id="VWFN01000145">
    <property type="protein sequence ID" value="KAA4636773.1"/>
    <property type="molecule type" value="Genomic_DNA"/>
</dbReference>
<dbReference type="AlphaFoldDB" id="A0A642C3W6"/>
<accession>A0A642C3W6</accession>
<evidence type="ECO:0000313" key="1">
    <source>
        <dbReference type="EMBL" id="KAA4636773.1"/>
    </source>
</evidence>
<sequence length="125" mass="14644">METKKLFTVEFYEKPELTLEALNRLVEGKHVAAQDMYEGGEFLYMEVYENEDTKKILSPVISDLEAYKAYNNEYFVSDGTTQIGLCALQDEHDHFFRDFEGNKEIRWNNDAEAFVFAEDMPSKFD</sequence>
<name>A0A642C3W6_BACOV</name>
<gene>
    <name evidence="1" type="ORF">F3B51_27990</name>
    <name evidence="2" type="ORF">F3B98_30505</name>
</gene>
<protein>
    <submittedName>
        <fullName evidence="2">Uncharacterized protein</fullName>
    </submittedName>
</protein>
<reference evidence="2 3" key="1">
    <citation type="journal article" date="2019" name="Nat. Med.">
        <title>A library of human gut bacterial isolates paired with longitudinal multiomics data enables mechanistic microbiome research.</title>
        <authorList>
            <person name="Poyet M."/>
            <person name="Groussin M."/>
            <person name="Gibbons S.M."/>
            <person name="Avila-Pacheco J."/>
            <person name="Jiang X."/>
            <person name="Kearney S.M."/>
            <person name="Perrotta A.R."/>
            <person name="Berdy B."/>
            <person name="Zhao S."/>
            <person name="Lieberman T.D."/>
            <person name="Swanson P.K."/>
            <person name="Smith M."/>
            <person name="Roesemann S."/>
            <person name="Alexander J.E."/>
            <person name="Rich S.A."/>
            <person name="Livny J."/>
            <person name="Vlamakis H."/>
            <person name="Clish C."/>
            <person name="Bullock K."/>
            <person name="Deik A."/>
            <person name="Scott J."/>
            <person name="Pierce K.A."/>
            <person name="Xavier R.J."/>
            <person name="Alm E.J."/>
        </authorList>
    </citation>
    <scope>NUCLEOTIDE SEQUENCE [LARGE SCALE GENOMIC DNA]</scope>
    <source>
        <strain evidence="1">BIOML-A13</strain>
        <strain evidence="2 3">BIOML-A14</strain>
    </source>
</reference>
<dbReference type="EMBL" id="VWFO01000434">
    <property type="protein sequence ID" value="KAA4651953.1"/>
    <property type="molecule type" value="Genomic_DNA"/>
</dbReference>
<dbReference type="Proteomes" id="UP000435985">
    <property type="component" value="Unassembled WGS sequence"/>
</dbReference>